<evidence type="ECO:0000256" key="1">
    <source>
        <dbReference type="SAM" id="Coils"/>
    </source>
</evidence>
<protein>
    <submittedName>
        <fullName evidence="4">Suppressor of gene silencing 3</fullName>
    </submittedName>
</protein>
<feature type="region of interest" description="Disordered" evidence="2">
    <location>
        <begin position="532"/>
        <end position="560"/>
    </location>
</feature>
<dbReference type="Proteomes" id="UP000032142">
    <property type="component" value="Unassembled WGS sequence"/>
</dbReference>
<dbReference type="Pfam" id="PF03468">
    <property type="entry name" value="XS"/>
    <property type="match status" value="1"/>
</dbReference>
<feature type="region of interest" description="Disordered" evidence="2">
    <location>
        <begin position="100"/>
        <end position="124"/>
    </location>
</feature>
<keyword evidence="5" id="KW-1185">Reference proteome</keyword>
<evidence type="ECO:0000313" key="5">
    <source>
        <dbReference type="Proteomes" id="UP000032142"/>
    </source>
</evidence>
<dbReference type="Gene3D" id="3.30.70.2890">
    <property type="entry name" value="XS domain"/>
    <property type="match status" value="1"/>
</dbReference>
<proteinExistence type="predicted"/>
<evidence type="ECO:0000259" key="3">
    <source>
        <dbReference type="Pfam" id="PF03468"/>
    </source>
</evidence>
<feature type="region of interest" description="Disordered" evidence="2">
    <location>
        <begin position="37"/>
        <end position="68"/>
    </location>
</feature>
<feature type="compositionally biased region" description="Basic and acidic residues" evidence="2">
    <location>
        <begin position="545"/>
        <end position="560"/>
    </location>
</feature>
<dbReference type="GO" id="GO:0051607">
    <property type="term" value="P:defense response to virus"/>
    <property type="evidence" value="ECO:0007669"/>
    <property type="project" value="InterPro"/>
</dbReference>
<gene>
    <name evidence="4" type="ORF">F383_25296</name>
</gene>
<dbReference type="PANTHER" id="PTHR46602:SF6">
    <property type="entry name" value="XS DOMAIN-CONTAINING PROTEIN-RELATED"/>
    <property type="match status" value="1"/>
</dbReference>
<evidence type="ECO:0000313" key="4">
    <source>
        <dbReference type="EMBL" id="KHG19541.1"/>
    </source>
</evidence>
<feature type="domain" description="XS" evidence="3">
    <location>
        <begin position="212"/>
        <end position="325"/>
    </location>
</feature>
<feature type="coiled-coil region" evidence="1">
    <location>
        <begin position="471"/>
        <end position="498"/>
    </location>
</feature>
<dbReference type="PANTHER" id="PTHR46602">
    <property type="entry name" value="PROTEIN SUPPRESSOR OF GENE SILENCING 3"/>
    <property type="match status" value="1"/>
</dbReference>
<dbReference type="InterPro" id="IPR044287">
    <property type="entry name" value="SGS3"/>
</dbReference>
<keyword evidence="1" id="KW-0175">Coiled coil</keyword>
<reference evidence="5" key="1">
    <citation type="submission" date="2014-09" db="EMBL/GenBank/DDBJ databases">
        <authorList>
            <person name="Mudge J."/>
            <person name="Ramaraj T."/>
            <person name="Lindquist I.E."/>
            <person name="Bharti A.K."/>
            <person name="Sundararajan A."/>
            <person name="Cameron C.T."/>
            <person name="Woodward J.E."/>
            <person name="May G.D."/>
            <person name="Brubaker C."/>
            <person name="Broadhvest J."/>
            <person name="Wilkins T.A."/>
        </authorList>
    </citation>
    <scope>NUCLEOTIDE SEQUENCE</scope>
    <source>
        <strain evidence="5">cv. AKA8401</strain>
    </source>
</reference>
<feature type="compositionally biased region" description="Polar residues" evidence="2">
    <location>
        <begin position="100"/>
        <end position="120"/>
    </location>
</feature>
<dbReference type="GO" id="GO:0031047">
    <property type="term" value="P:regulatory ncRNA-mediated gene silencing"/>
    <property type="evidence" value="ECO:0007669"/>
    <property type="project" value="InterPro"/>
</dbReference>
<dbReference type="CDD" id="cd12266">
    <property type="entry name" value="RRM_like_XS"/>
    <property type="match status" value="1"/>
</dbReference>
<accession>A0A0B0P830</accession>
<dbReference type="AlphaFoldDB" id="A0A0B0P830"/>
<dbReference type="InterPro" id="IPR038588">
    <property type="entry name" value="XS_domain_sf"/>
</dbReference>
<dbReference type="EMBL" id="KN413357">
    <property type="protein sequence ID" value="KHG19541.1"/>
    <property type="molecule type" value="Genomic_DNA"/>
</dbReference>
<organism evidence="4 5">
    <name type="scientific">Gossypium arboreum</name>
    <name type="common">Tree cotton</name>
    <name type="synonym">Gossypium nanking</name>
    <dbReference type="NCBI Taxonomy" id="29729"/>
    <lineage>
        <taxon>Eukaryota</taxon>
        <taxon>Viridiplantae</taxon>
        <taxon>Streptophyta</taxon>
        <taxon>Embryophyta</taxon>
        <taxon>Tracheophyta</taxon>
        <taxon>Spermatophyta</taxon>
        <taxon>Magnoliopsida</taxon>
        <taxon>eudicotyledons</taxon>
        <taxon>Gunneridae</taxon>
        <taxon>Pentapetalae</taxon>
        <taxon>rosids</taxon>
        <taxon>malvids</taxon>
        <taxon>Malvales</taxon>
        <taxon>Malvaceae</taxon>
        <taxon>Malvoideae</taxon>
        <taxon>Gossypium</taxon>
    </lineage>
</organism>
<sequence>MADPTDSFPDLRSVYKSSGHQINRLSQNVANMKLASAQDGDKENSLGSNNKGAENVGFPQDSTPNVWGHPNVIQKLRMQGNHGPEKVTHKAWSTQNAVSWTQQGDRTWGNSSIKSPSSEYGRNDPDQAVEEILSPVRRWHCPACQGGPGAINWYRGVQSLLTHSMTKTTRRAKLHRVFAGLLVEEMCRRGAFIKPVNDAFGRWEGLTDRVADHEIVWPPMVTIMNTRYEQDENGKWTGMGNQELLNYFSSYAAVKARHSYGPQGHRGMSLLIFESSAAGYLEAARLHKHFKEQGRDRDAWDCSRVPFCPGGKRQLYGYIAMKEDLDLFNQHSQGKSKLKFETRSYQEMVESQIKKINDDSQQLNLLKKKVAQEQQHSQVLAESLGRLSEKLRQTTEEYAIIRQQSRLQHEQNKEELGAKEQYFKEKINVIYQAIKSKEDNFEKLQRAARERVERSNATPINNEDQHSAIELEENSRSITIQEKKMEEFEAEREKLMKSHQDRRLAITQRYWEELIELEEGFEKELTLLMGKYNPDRLEEETTDSDETREKQEIMKQNRQQ</sequence>
<name>A0A0B0P830_GOSAR</name>
<dbReference type="InterPro" id="IPR005380">
    <property type="entry name" value="XS_domain"/>
</dbReference>
<evidence type="ECO:0000256" key="2">
    <source>
        <dbReference type="SAM" id="MobiDB-lite"/>
    </source>
</evidence>